<evidence type="ECO:0000313" key="3">
    <source>
        <dbReference type="Proteomes" id="UP000243745"/>
    </source>
</evidence>
<keyword evidence="3" id="KW-1185">Reference proteome</keyword>
<dbReference type="PANTHER" id="PTHR34985:SF1">
    <property type="entry name" value="SLR0554 PROTEIN"/>
    <property type="match status" value="1"/>
</dbReference>
<reference evidence="2 3" key="1">
    <citation type="submission" date="2016-10" db="EMBL/GenBank/DDBJ databases">
        <authorList>
            <person name="Varghese N."/>
            <person name="Submissions S."/>
        </authorList>
    </citation>
    <scope>NUCLEOTIDE SEQUENCE [LARGE SCALE GENOMIC DNA]</scope>
    <source>
        <strain evidence="2 3">DSM 1361</strain>
    </source>
</reference>
<dbReference type="OrthoDB" id="9763644at2"/>
<feature type="domain" description="Virulence-associated protein E-like" evidence="1">
    <location>
        <begin position="455"/>
        <end position="670"/>
    </location>
</feature>
<sequence>MRKLNIACANSCKAYKWANQTTGYGELKDRFRKSYRTSETVAQYAHMSRDEKTEAKDHGGIVAGVLIDGIRQIDKVKSRSAIMLDGDMLEHGFIDDFENRVPYTSFLYTTHGHTPKAPRARVVIPLTRDVTPDEFQAIARYLAQQLGIEQFDECSFRVNQLMFLPSTPSDGEYIFKEVEKEWLDPDRFLAQYPEWQDPLKLPRSSRERKPHENAGKQVQDPLTKTGIVGVFNRVYFPINKAVDTFLANKYEATQSDNRYHLIGSGSTAGVIVIEDKFIISFHAKDPAYQILCNAFDAVRLGLFKDLDEKASFKAMCDFAMQQDEVRVALANERIAEAKSDFADPEIEGDDEWKKKLKYKSRSTELENCTYNLRLILTRDKNLKCIRFNQLADNLEIVGNVPWKHPGGFWRDVDDAHLVCYLEDYYGCFSDRNLNIAVTKVADDRGYHPIKLRFESLKPWDGVKRVQTLLIDYLGAEDNEYTRTVTRIHLCAGYKRIYVPGIKYDQILILNGPQGIGKSTIILILSMGFYSDCLTIFDMNDKTAAEKLQGVWFHEISELAGMKKADIDKVKAFISRRDDQYRAAFAKRAVTHPRQCLFFGTTNSETGYLRDITGNRRFWNVKVTGRGRYKPWDLTPEIVEQIWAEVKVMCENGQELYLPHHLESFAEEEQRLAMEQDDREGLLQEYLDTPLPANWNSLDIHERRGYILDLTDPTRPKGTVQRTEVSNLEIWCECFGKRPEDIQAKDSYNIAAMMKRLDGWERTNDRRPLPFYGRQRVYVRTGQKQPVPHPEKCPKAKG</sequence>
<accession>A0A662ZI46</accession>
<organism evidence="2 3">
    <name type="scientific">Ruminobacter amylophilus</name>
    <dbReference type="NCBI Taxonomy" id="867"/>
    <lineage>
        <taxon>Bacteria</taxon>
        <taxon>Pseudomonadati</taxon>
        <taxon>Pseudomonadota</taxon>
        <taxon>Gammaproteobacteria</taxon>
        <taxon>Aeromonadales</taxon>
        <taxon>Succinivibrionaceae</taxon>
        <taxon>Ruminobacter</taxon>
    </lineage>
</organism>
<dbReference type="RefSeq" id="WP_093141930.1">
    <property type="nucleotide sequence ID" value="NZ_FOXF01000018.1"/>
</dbReference>
<dbReference type="EMBL" id="FOXF01000018">
    <property type="protein sequence ID" value="SFP37333.1"/>
    <property type="molecule type" value="Genomic_DNA"/>
</dbReference>
<evidence type="ECO:0000259" key="1">
    <source>
        <dbReference type="Pfam" id="PF05272"/>
    </source>
</evidence>
<evidence type="ECO:0000313" key="2">
    <source>
        <dbReference type="EMBL" id="SFP37333.1"/>
    </source>
</evidence>
<dbReference type="Pfam" id="PF05272">
    <property type="entry name" value="VapE-like_dom"/>
    <property type="match status" value="1"/>
</dbReference>
<gene>
    <name evidence="2" type="ORF">SAMN02910344_01220</name>
</gene>
<dbReference type="Proteomes" id="UP000243745">
    <property type="component" value="Unassembled WGS sequence"/>
</dbReference>
<protein>
    <submittedName>
        <fullName evidence="2">Predicted P-loop ATPase and inactivated derivatives</fullName>
    </submittedName>
</protein>
<dbReference type="PANTHER" id="PTHR34985">
    <property type="entry name" value="SLR0554 PROTEIN"/>
    <property type="match status" value="1"/>
</dbReference>
<name>A0A662ZI46_9GAMM</name>
<dbReference type="AlphaFoldDB" id="A0A662ZI46"/>
<proteinExistence type="predicted"/>
<dbReference type="InterPro" id="IPR007936">
    <property type="entry name" value="VapE-like_dom"/>
</dbReference>